<dbReference type="PANTHER" id="PTHR18964:SF149">
    <property type="entry name" value="BIFUNCTIONAL UDP-N-ACETYLGLUCOSAMINE 2-EPIMERASE_N-ACETYLMANNOSAMINE KINASE"/>
    <property type="match status" value="1"/>
</dbReference>
<comment type="similarity">
    <text evidence="1">Belongs to the ROK (NagC/XylR) family.</text>
</comment>
<dbReference type="Pfam" id="PF00480">
    <property type="entry name" value="ROK"/>
    <property type="match status" value="1"/>
</dbReference>
<dbReference type="PROSITE" id="PS50943">
    <property type="entry name" value="HTH_CROC1"/>
    <property type="match status" value="1"/>
</dbReference>
<dbReference type="InterPro" id="IPR036388">
    <property type="entry name" value="WH-like_DNA-bd_sf"/>
</dbReference>
<dbReference type="Gene3D" id="3.30.420.40">
    <property type="match status" value="2"/>
</dbReference>
<sequence length="420" mass="44024">MTEHSRQPAPRRGTNLPRMGDFNLTVILDAIRRSEAGLSRVELAQIVGLSPQTISNISRRLLDQKLIVEAGKEGTGPGKPRTILRLNPRGMYAMGVHLDPALITVVMLDLVGSVVVKNTFVTPQSHDPQEVVDAIAECVDKLLVGSGVERKLVAGLGVAAPGPVDLERGAVVGPPLLRGWVDVPLRDMMQRATGLPTTVDKDVTGAAVAEIWAGGPGGSGSFVFFYLGTGLGCGLVLNGEVYRGASGNAGEIGHIIVDPDGPLCSDGCGMRGTIGTSLEPAVIVSEAVVAGVLPVLPPEPTARDFQAAFARLCDLVKEGDERAIPIMRAAARSLAWAAAVVGNIVDVERMVFGGPFWDAVAEFVLDVLPDMVNELLATRGIRRVGLSGTRLGEDVGAIGAACLVLERALAPRAERLLLEG</sequence>
<evidence type="ECO:0000313" key="4">
    <source>
        <dbReference type="Proteomes" id="UP001202922"/>
    </source>
</evidence>
<evidence type="ECO:0000256" key="1">
    <source>
        <dbReference type="ARBA" id="ARBA00006479"/>
    </source>
</evidence>
<evidence type="ECO:0000313" key="3">
    <source>
        <dbReference type="EMBL" id="MCH6470039.1"/>
    </source>
</evidence>
<dbReference type="SUPFAM" id="SSF53067">
    <property type="entry name" value="Actin-like ATPase domain"/>
    <property type="match status" value="1"/>
</dbReference>
<dbReference type="InterPro" id="IPR000600">
    <property type="entry name" value="ROK"/>
</dbReference>
<gene>
    <name evidence="3" type="ORF">L0M17_08620</name>
</gene>
<dbReference type="InterPro" id="IPR049874">
    <property type="entry name" value="ROK_cs"/>
</dbReference>
<dbReference type="Gene3D" id="1.10.10.10">
    <property type="entry name" value="Winged helix-like DNA-binding domain superfamily/Winged helix DNA-binding domain"/>
    <property type="match status" value="1"/>
</dbReference>
<dbReference type="InterPro" id="IPR036390">
    <property type="entry name" value="WH_DNA-bd_sf"/>
</dbReference>
<dbReference type="Pfam" id="PF13412">
    <property type="entry name" value="HTH_24"/>
    <property type="match status" value="1"/>
</dbReference>
<protein>
    <submittedName>
        <fullName evidence="3">ROK family transcriptional regulator</fullName>
    </submittedName>
</protein>
<name>A0ABS9U014_9MICC</name>
<dbReference type="PANTHER" id="PTHR18964">
    <property type="entry name" value="ROK (REPRESSOR, ORF, KINASE) FAMILY"/>
    <property type="match status" value="1"/>
</dbReference>
<dbReference type="PROSITE" id="PS01125">
    <property type="entry name" value="ROK"/>
    <property type="match status" value="1"/>
</dbReference>
<dbReference type="CDD" id="cd00093">
    <property type="entry name" value="HTH_XRE"/>
    <property type="match status" value="1"/>
</dbReference>
<dbReference type="InterPro" id="IPR001387">
    <property type="entry name" value="Cro/C1-type_HTH"/>
</dbReference>
<feature type="domain" description="HTH cro/C1-type" evidence="2">
    <location>
        <begin position="33"/>
        <end position="57"/>
    </location>
</feature>
<organism evidence="3 4">
    <name type="scientific">Sinomonas terrae</name>
    <dbReference type="NCBI Taxonomy" id="2908838"/>
    <lineage>
        <taxon>Bacteria</taxon>
        <taxon>Bacillati</taxon>
        <taxon>Actinomycetota</taxon>
        <taxon>Actinomycetes</taxon>
        <taxon>Micrococcales</taxon>
        <taxon>Micrococcaceae</taxon>
        <taxon>Sinomonas</taxon>
    </lineage>
</organism>
<evidence type="ECO:0000259" key="2">
    <source>
        <dbReference type="PROSITE" id="PS50943"/>
    </source>
</evidence>
<reference evidence="3 4" key="1">
    <citation type="submission" date="2022-03" db="EMBL/GenBank/DDBJ databases">
        <title>Sinomonas sp. isolated from a soil.</title>
        <authorList>
            <person name="Han J."/>
            <person name="Kim D.-U."/>
        </authorList>
    </citation>
    <scope>NUCLEOTIDE SEQUENCE [LARGE SCALE GENOMIC DNA]</scope>
    <source>
        <strain evidence="3 4">5-5</strain>
    </source>
</reference>
<proteinExistence type="inferred from homology"/>
<keyword evidence="4" id="KW-1185">Reference proteome</keyword>
<dbReference type="SUPFAM" id="SSF46785">
    <property type="entry name" value="Winged helix' DNA-binding domain"/>
    <property type="match status" value="1"/>
</dbReference>
<dbReference type="EMBL" id="JAKZBV010000001">
    <property type="protein sequence ID" value="MCH6470039.1"/>
    <property type="molecule type" value="Genomic_DNA"/>
</dbReference>
<dbReference type="InterPro" id="IPR043129">
    <property type="entry name" value="ATPase_NBD"/>
</dbReference>
<accession>A0ABS9U014</accession>
<dbReference type="Proteomes" id="UP001202922">
    <property type="component" value="Unassembled WGS sequence"/>
</dbReference>
<comment type="caution">
    <text evidence="3">The sequence shown here is derived from an EMBL/GenBank/DDBJ whole genome shotgun (WGS) entry which is preliminary data.</text>
</comment>